<dbReference type="AlphaFoldDB" id="A0A7S9L7M3"/>
<feature type="chain" id="PRO_5030658174" evidence="1">
    <location>
        <begin position="19"/>
        <end position="177"/>
    </location>
</feature>
<name>A0A7S9L7M3_9PSED</name>
<reference evidence="2 3" key="1">
    <citation type="submission" date="2020-11" db="EMBL/GenBank/DDBJ databases">
        <title>Pseudomonas fulva producing VIM-24.</title>
        <authorList>
            <person name="Liu S."/>
        </authorList>
    </citation>
    <scope>NUCLEOTIDE SEQUENCE [LARGE SCALE GENOMIC DNA]</scope>
    <source>
        <strain evidence="2 3">ZDHY414</strain>
    </source>
</reference>
<organism evidence="2 3">
    <name type="scientific">Pseudomonas fulva</name>
    <dbReference type="NCBI Taxonomy" id="47880"/>
    <lineage>
        <taxon>Bacteria</taxon>
        <taxon>Pseudomonadati</taxon>
        <taxon>Pseudomonadota</taxon>
        <taxon>Gammaproteobacteria</taxon>
        <taxon>Pseudomonadales</taxon>
        <taxon>Pseudomonadaceae</taxon>
        <taxon>Pseudomonas</taxon>
    </lineage>
</organism>
<sequence length="177" mass="19094">MRAFFIALLLSASSLAHAELPETDWLELMPKSDQKALEQMPEIDHNSPEAMGTFTAKGGLKQGKGLPAVMYSTKTVPALNGKSIRLGGYPVPLESDAKGHSTLFFLVPYPGACIHVPPPPPNQLVLVRYPKGLKIDDIYTPLWVSGTLKVEKVSNDLADAAYALDAAKVRVVVDADL</sequence>
<dbReference type="RefSeq" id="WP_027913341.1">
    <property type="nucleotide sequence ID" value="NZ_BQHM01000001.1"/>
</dbReference>
<accession>A0A7S9L7M3</accession>
<gene>
    <name evidence="2" type="ORF">IZU98_22310</name>
</gene>
<dbReference type="Gene3D" id="2.40.50.870">
    <property type="entry name" value="Protein of unknown function (DUF3299)"/>
    <property type="match status" value="1"/>
</dbReference>
<evidence type="ECO:0000313" key="3">
    <source>
        <dbReference type="Proteomes" id="UP000594430"/>
    </source>
</evidence>
<keyword evidence="1" id="KW-0732">Signal</keyword>
<evidence type="ECO:0000256" key="1">
    <source>
        <dbReference type="SAM" id="SignalP"/>
    </source>
</evidence>
<dbReference type="EMBL" id="CP064946">
    <property type="protein sequence ID" value="QPH49068.1"/>
    <property type="molecule type" value="Genomic_DNA"/>
</dbReference>
<dbReference type="Proteomes" id="UP000594430">
    <property type="component" value="Chromosome"/>
</dbReference>
<dbReference type="InterPro" id="IPR021727">
    <property type="entry name" value="DUF3299"/>
</dbReference>
<evidence type="ECO:0000313" key="2">
    <source>
        <dbReference type="EMBL" id="QPH49068.1"/>
    </source>
</evidence>
<proteinExistence type="predicted"/>
<protein>
    <submittedName>
        <fullName evidence="2">DUF3299 domain-containing protein</fullName>
    </submittedName>
</protein>
<dbReference type="Pfam" id="PF11736">
    <property type="entry name" value="DUF3299"/>
    <property type="match status" value="1"/>
</dbReference>
<feature type="signal peptide" evidence="1">
    <location>
        <begin position="1"/>
        <end position="18"/>
    </location>
</feature>